<dbReference type="InterPro" id="IPR036101">
    <property type="entry name" value="CarD-like/TRCF_RID_sf"/>
</dbReference>
<sequence>MGFKVGQKVVYPNHGIGIIEQIEQKQIGSTVLPFYTLRLASTNSVVLVPVDNAREVGLRSPISAAEGEMLLKNLADDFASPPTDWKDRFKEFSEKMRTGDIFAVAEVLKTLTYLSQFKPLSFREQRMLERARYLVISELSTVCRKPECDIVQRVDEALAAACAKHARRTTRARAAGANAGH</sequence>
<evidence type="ECO:0000313" key="3">
    <source>
        <dbReference type="Proteomes" id="UP000031518"/>
    </source>
</evidence>
<dbReference type="SUPFAM" id="SSF141259">
    <property type="entry name" value="CarD-like"/>
    <property type="match status" value="1"/>
</dbReference>
<dbReference type="Gene3D" id="1.20.58.1290">
    <property type="entry name" value="CarD-like, C-terminal domain"/>
    <property type="match status" value="1"/>
</dbReference>
<dbReference type="PANTHER" id="PTHR38447:SF1">
    <property type="entry name" value="RNA POLYMERASE-BINDING TRANSCRIPTION FACTOR CARD"/>
    <property type="match status" value="1"/>
</dbReference>
<name>A0A0B6WXL2_9BACT</name>
<proteinExistence type="predicted"/>
<protein>
    <submittedName>
        <fullName evidence="2">Transcriptional regulator, CarD family</fullName>
    </submittedName>
</protein>
<dbReference type="RefSeq" id="WP_060635511.1">
    <property type="nucleotide sequence ID" value="NZ_CBXV010000006.1"/>
</dbReference>
<dbReference type="Gene3D" id="2.40.10.170">
    <property type="match status" value="1"/>
</dbReference>
<dbReference type="InterPro" id="IPR003711">
    <property type="entry name" value="CarD-like/TRCF_RID"/>
</dbReference>
<dbReference type="AlphaFoldDB" id="A0A0B6WXL2"/>
<dbReference type="STRING" id="454194.PYK22_01838"/>
<dbReference type="InterPro" id="IPR048792">
    <property type="entry name" value="CarD_C"/>
</dbReference>
<organism evidence="2 3">
    <name type="scientific">Pyrinomonas methylaliphatogenes</name>
    <dbReference type="NCBI Taxonomy" id="454194"/>
    <lineage>
        <taxon>Bacteria</taxon>
        <taxon>Pseudomonadati</taxon>
        <taxon>Acidobacteriota</taxon>
        <taxon>Blastocatellia</taxon>
        <taxon>Blastocatellales</taxon>
        <taxon>Pyrinomonadaceae</taxon>
        <taxon>Pyrinomonas</taxon>
    </lineage>
</organism>
<dbReference type="Proteomes" id="UP000031518">
    <property type="component" value="Unassembled WGS sequence"/>
</dbReference>
<dbReference type="EMBL" id="CBXV010000006">
    <property type="protein sequence ID" value="CDM65831.1"/>
    <property type="molecule type" value="Genomic_DNA"/>
</dbReference>
<reference evidence="2 3" key="2">
    <citation type="submission" date="2015-01" db="EMBL/GenBank/DDBJ databases">
        <title>Complete genome sequence of Pyrinomonas methylaliphatogenes type strain K22T.</title>
        <authorList>
            <person name="Lee K.C.Y."/>
            <person name="Power J.F."/>
            <person name="Dunfield P.F."/>
            <person name="Morgan X.C."/>
            <person name="Huttenhower C."/>
            <person name="Stott M.B."/>
        </authorList>
    </citation>
    <scope>NUCLEOTIDE SEQUENCE [LARGE SCALE GENOMIC DNA]</scope>
    <source>
        <strain evidence="2 3">K22</strain>
    </source>
</reference>
<feature type="domain" description="CarD-like/TRCF RNAP-interacting" evidence="1">
    <location>
        <begin position="2"/>
        <end position="112"/>
    </location>
</feature>
<dbReference type="PANTHER" id="PTHR38447">
    <property type="entry name" value="TRANSCRIPTION FACTOR YDEB-RELATED"/>
    <property type="match status" value="1"/>
</dbReference>
<accession>A0A0B6WXL2</accession>
<gene>
    <name evidence="2" type="ORF">PYK22_01838</name>
</gene>
<dbReference type="SMART" id="SM01058">
    <property type="entry name" value="CarD_TRCF"/>
    <property type="match status" value="1"/>
</dbReference>
<evidence type="ECO:0000259" key="1">
    <source>
        <dbReference type="SMART" id="SM01058"/>
    </source>
</evidence>
<dbReference type="GO" id="GO:0009303">
    <property type="term" value="P:rRNA transcription"/>
    <property type="evidence" value="ECO:0007669"/>
    <property type="project" value="TreeGrafter"/>
</dbReference>
<dbReference type="InterPro" id="IPR052531">
    <property type="entry name" value="CarD-like_regulator"/>
</dbReference>
<dbReference type="InterPro" id="IPR042215">
    <property type="entry name" value="CarD-like_C"/>
</dbReference>
<dbReference type="Pfam" id="PF02559">
    <property type="entry name" value="CarD_TRCF_RID"/>
    <property type="match status" value="1"/>
</dbReference>
<dbReference type="Pfam" id="PF21095">
    <property type="entry name" value="CarD_C"/>
    <property type="match status" value="1"/>
</dbReference>
<dbReference type="OrthoDB" id="9786074at2"/>
<keyword evidence="3" id="KW-1185">Reference proteome</keyword>
<evidence type="ECO:0000313" key="2">
    <source>
        <dbReference type="EMBL" id="CDM65831.1"/>
    </source>
</evidence>
<reference evidence="2 3" key="1">
    <citation type="submission" date="2013-12" db="EMBL/GenBank/DDBJ databases">
        <authorList>
            <person name="Stott M."/>
        </authorList>
    </citation>
    <scope>NUCLEOTIDE SEQUENCE [LARGE SCALE GENOMIC DNA]</scope>
    <source>
        <strain evidence="2 3">K22</strain>
    </source>
</reference>